<evidence type="ECO:0000256" key="1">
    <source>
        <dbReference type="ARBA" id="ARBA00023125"/>
    </source>
</evidence>
<dbReference type="GO" id="GO:0000978">
    <property type="term" value="F:RNA polymerase II cis-regulatory region sequence-specific DNA binding"/>
    <property type="evidence" value="ECO:0007669"/>
    <property type="project" value="TreeGrafter"/>
</dbReference>
<dbReference type="SUPFAM" id="SSF47095">
    <property type="entry name" value="HMG-box"/>
    <property type="match status" value="2"/>
</dbReference>
<dbReference type="PANTHER" id="PTHR45789:SF2">
    <property type="entry name" value="FI18025P1"/>
    <property type="match status" value="1"/>
</dbReference>
<dbReference type="PROSITE" id="PS50118">
    <property type="entry name" value="HMG_BOX_2"/>
    <property type="match status" value="2"/>
</dbReference>
<dbReference type="Pfam" id="PF00505">
    <property type="entry name" value="HMG_box"/>
    <property type="match status" value="2"/>
</dbReference>
<sequence length="618" mass="70727">MTLKECLLCRVLSEEEDLNIVSAKDVQRMQKITGRDIQMTGDDDELVVCVSCRIHIDSMKFSNESRSTITIDSGANASSEFTRLKPHNLPDPRSVVPTESSLYEQTLQKIIDEVRAVLGETVPNSECGLWISDKKHSLVKQLSDQNASQSDLSRVAGILAQEWKNTHSQMLCILKMPCTSSIDNKSDPNLSLLKFTQIGKSGQVTENQIQPNTVECYTQELTKVKDPKLRQGKITNQPDRREDNHIKRPLNAFMLWSKEFRTVFKEKNPNLNNTQISQLLGEGWRKMSNEEKDVYYLRSSSLMRQHSLAHPGYKYQPRIKKPRVYNLGPDDILQSSSRQKNFSPYVSKYQTYPLSDGNLRNHTKTSTTVADAPLDANLQVFSVETINQEDFDKMDSESSRQCSNDESDDSDIYIEEIIDSDDSDDIIDITKDEESNTSAYEISIQKKHETHSKSSTPQTIIIGDRYVRASQTPLHYIPIQITPDTQSSIIDTNSNAHTSSSHSGDVNHNLVRHRGGNKNEKGEHIKRPLNAFMVFNKELRNSEFKGTSLHTREVSAILSKRWKDMSDELKSSYYDKAAELGKEHMRKYPNYTYMPRMARPKGTHKLRKFPQFRDLYKL</sequence>
<dbReference type="AlphaFoldDB" id="A0A8S4PC27"/>
<reference evidence="6" key="1">
    <citation type="submission" date="2022-03" db="EMBL/GenBank/DDBJ databases">
        <authorList>
            <person name="Martin C."/>
        </authorList>
    </citation>
    <scope>NUCLEOTIDE SEQUENCE</scope>
</reference>
<feature type="region of interest" description="Disordered" evidence="4">
    <location>
        <begin position="390"/>
        <end position="409"/>
    </location>
</feature>
<accession>A0A8S4PC27</accession>
<evidence type="ECO:0000259" key="5">
    <source>
        <dbReference type="PROSITE" id="PS50118"/>
    </source>
</evidence>
<feature type="DNA-binding region" description="HMG box" evidence="3">
    <location>
        <begin position="525"/>
        <end position="592"/>
    </location>
</feature>
<dbReference type="Proteomes" id="UP000749559">
    <property type="component" value="Unassembled WGS sequence"/>
</dbReference>
<dbReference type="GO" id="GO:0005634">
    <property type="term" value="C:nucleus"/>
    <property type="evidence" value="ECO:0007669"/>
    <property type="project" value="UniProtKB-UniRule"/>
</dbReference>
<dbReference type="CDD" id="cd22004">
    <property type="entry name" value="HMG-box_SOX"/>
    <property type="match status" value="1"/>
</dbReference>
<keyword evidence="1 3" id="KW-0238">DNA-binding</keyword>
<evidence type="ECO:0000313" key="7">
    <source>
        <dbReference type="Proteomes" id="UP000749559"/>
    </source>
</evidence>
<name>A0A8S4PC27_OWEFU</name>
<proteinExistence type="predicted"/>
<dbReference type="PANTHER" id="PTHR45789">
    <property type="entry name" value="FI18025P1"/>
    <property type="match status" value="1"/>
</dbReference>
<keyword evidence="2 3" id="KW-0539">Nucleus</keyword>
<dbReference type="GO" id="GO:0000981">
    <property type="term" value="F:DNA-binding transcription factor activity, RNA polymerase II-specific"/>
    <property type="evidence" value="ECO:0007669"/>
    <property type="project" value="TreeGrafter"/>
</dbReference>
<dbReference type="Gene3D" id="1.10.30.10">
    <property type="entry name" value="High mobility group box domain"/>
    <property type="match status" value="2"/>
</dbReference>
<evidence type="ECO:0000313" key="6">
    <source>
        <dbReference type="EMBL" id="CAH1790740.1"/>
    </source>
</evidence>
<feature type="domain" description="HMG box" evidence="5">
    <location>
        <begin position="525"/>
        <end position="592"/>
    </location>
</feature>
<feature type="DNA-binding region" description="HMG box" evidence="3">
    <location>
        <begin position="246"/>
        <end position="314"/>
    </location>
</feature>
<feature type="domain" description="HMG box" evidence="5">
    <location>
        <begin position="246"/>
        <end position="314"/>
    </location>
</feature>
<evidence type="ECO:0000256" key="3">
    <source>
        <dbReference type="PROSITE-ProRule" id="PRU00267"/>
    </source>
</evidence>
<dbReference type="InterPro" id="IPR051356">
    <property type="entry name" value="SOX/SOX-like_TF"/>
</dbReference>
<dbReference type="OrthoDB" id="6247875at2759"/>
<evidence type="ECO:0000256" key="2">
    <source>
        <dbReference type="ARBA" id="ARBA00023242"/>
    </source>
</evidence>
<dbReference type="EMBL" id="CAIIXF020000008">
    <property type="protein sequence ID" value="CAH1790740.1"/>
    <property type="molecule type" value="Genomic_DNA"/>
</dbReference>
<dbReference type="InterPro" id="IPR036910">
    <property type="entry name" value="HMG_box_dom_sf"/>
</dbReference>
<keyword evidence="7" id="KW-1185">Reference proteome</keyword>
<dbReference type="InterPro" id="IPR009071">
    <property type="entry name" value="HMG_box_dom"/>
</dbReference>
<comment type="caution">
    <text evidence="6">The sequence shown here is derived from an EMBL/GenBank/DDBJ whole genome shotgun (WGS) entry which is preliminary data.</text>
</comment>
<evidence type="ECO:0000256" key="4">
    <source>
        <dbReference type="SAM" id="MobiDB-lite"/>
    </source>
</evidence>
<organism evidence="6 7">
    <name type="scientific">Owenia fusiformis</name>
    <name type="common">Polychaete worm</name>
    <dbReference type="NCBI Taxonomy" id="6347"/>
    <lineage>
        <taxon>Eukaryota</taxon>
        <taxon>Metazoa</taxon>
        <taxon>Spiralia</taxon>
        <taxon>Lophotrochozoa</taxon>
        <taxon>Annelida</taxon>
        <taxon>Polychaeta</taxon>
        <taxon>Sedentaria</taxon>
        <taxon>Canalipalpata</taxon>
        <taxon>Sabellida</taxon>
        <taxon>Oweniida</taxon>
        <taxon>Oweniidae</taxon>
        <taxon>Owenia</taxon>
    </lineage>
</organism>
<dbReference type="SMART" id="SM00398">
    <property type="entry name" value="HMG"/>
    <property type="match status" value="2"/>
</dbReference>
<gene>
    <name evidence="6" type="ORF">OFUS_LOCUS15912</name>
</gene>
<protein>
    <recommendedName>
        <fullName evidence="5">HMG box domain-containing protein</fullName>
    </recommendedName>
</protein>